<name>A0A1Y1V3W4_9FUNG</name>
<dbReference type="EMBL" id="MCFH01000037">
    <property type="protein sequence ID" value="ORX45941.1"/>
    <property type="molecule type" value="Genomic_DNA"/>
</dbReference>
<organism evidence="1 2">
    <name type="scientific">Piromyces finnis</name>
    <dbReference type="NCBI Taxonomy" id="1754191"/>
    <lineage>
        <taxon>Eukaryota</taxon>
        <taxon>Fungi</taxon>
        <taxon>Fungi incertae sedis</taxon>
        <taxon>Chytridiomycota</taxon>
        <taxon>Chytridiomycota incertae sedis</taxon>
        <taxon>Neocallimastigomycetes</taxon>
        <taxon>Neocallimastigales</taxon>
        <taxon>Neocallimastigaceae</taxon>
        <taxon>Piromyces</taxon>
    </lineage>
</organism>
<sequence length="154" mass="17430">DNESCSIVTKKYEKCIASFNTVDFDSMCNNYATAMCQELFNNPRKILKDCDKEFVEETSKVFVEMSNTLKYTCARDEYGEYCPLSIIIQRTQREQFTSSSDASKNLSDIFDGLKSSCSSNNCLKISITYLESIKSMASKSNNVSEDDINDINSL</sequence>
<accession>A0A1Y1V3W4</accession>
<keyword evidence="2" id="KW-1185">Reference proteome</keyword>
<evidence type="ECO:0000313" key="2">
    <source>
        <dbReference type="Proteomes" id="UP000193719"/>
    </source>
</evidence>
<evidence type="ECO:0000313" key="1">
    <source>
        <dbReference type="EMBL" id="ORX45941.1"/>
    </source>
</evidence>
<gene>
    <name evidence="1" type="ORF">BCR36DRAFT_258645</name>
</gene>
<comment type="caution">
    <text evidence="1">The sequence shown here is derived from an EMBL/GenBank/DDBJ whole genome shotgun (WGS) entry which is preliminary data.</text>
</comment>
<reference evidence="1 2" key="2">
    <citation type="submission" date="2016-08" db="EMBL/GenBank/DDBJ databases">
        <title>Pervasive Adenine N6-methylation of Active Genes in Fungi.</title>
        <authorList>
            <consortium name="DOE Joint Genome Institute"/>
            <person name="Mondo S.J."/>
            <person name="Dannebaum R.O."/>
            <person name="Kuo R.C."/>
            <person name="Labutti K."/>
            <person name="Haridas S."/>
            <person name="Kuo A."/>
            <person name="Salamov A."/>
            <person name="Ahrendt S.R."/>
            <person name="Lipzen A."/>
            <person name="Sullivan W."/>
            <person name="Andreopoulos W.B."/>
            <person name="Clum A."/>
            <person name="Lindquist E."/>
            <person name="Daum C."/>
            <person name="Ramamoorthy G.K."/>
            <person name="Gryganskyi A."/>
            <person name="Culley D."/>
            <person name="Magnuson J.K."/>
            <person name="James T.Y."/>
            <person name="O'Malley M.A."/>
            <person name="Stajich J.E."/>
            <person name="Spatafora J.W."/>
            <person name="Visel A."/>
            <person name="Grigoriev I.V."/>
        </authorList>
    </citation>
    <scope>NUCLEOTIDE SEQUENCE [LARGE SCALE GENOMIC DNA]</scope>
    <source>
        <strain evidence="2">finn</strain>
    </source>
</reference>
<feature type="non-terminal residue" evidence="1">
    <location>
        <position position="1"/>
    </location>
</feature>
<dbReference type="OrthoDB" id="2154412at2759"/>
<proteinExistence type="predicted"/>
<reference evidence="1 2" key="1">
    <citation type="submission" date="2016-08" db="EMBL/GenBank/DDBJ databases">
        <title>Genomes of anaerobic fungi encode conserved fungal cellulosomes for biomass hydrolysis.</title>
        <authorList>
            <consortium name="DOE Joint Genome Institute"/>
            <person name="Haitjema C.H."/>
            <person name="Gilmore S.P."/>
            <person name="Henske J.K."/>
            <person name="Solomon K.V."/>
            <person name="De Groot R."/>
            <person name="Kuo A."/>
            <person name="Mondo S.J."/>
            <person name="Salamov A.A."/>
            <person name="Labutti K."/>
            <person name="Zhao Z."/>
            <person name="Chiniquy J."/>
            <person name="Barry K."/>
            <person name="Brewer H.M."/>
            <person name="Purvine S.O."/>
            <person name="Wright A.T."/>
            <person name="Boxma B."/>
            <person name="Van Alen T."/>
            <person name="Hackstein J.H."/>
            <person name="Baker S.E."/>
            <person name="Grigoriev I.V."/>
            <person name="O'Malley M.A."/>
        </authorList>
    </citation>
    <scope>NUCLEOTIDE SEQUENCE [LARGE SCALE GENOMIC DNA]</scope>
    <source>
        <strain evidence="2">finn</strain>
    </source>
</reference>
<protein>
    <submittedName>
        <fullName evidence="1">Uncharacterized protein</fullName>
    </submittedName>
</protein>
<feature type="non-terminal residue" evidence="1">
    <location>
        <position position="154"/>
    </location>
</feature>
<dbReference type="Proteomes" id="UP000193719">
    <property type="component" value="Unassembled WGS sequence"/>
</dbReference>
<dbReference type="AlphaFoldDB" id="A0A1Y1V3W4"/>